<dbReference type="PANTHER" id="PTHR43080:SF2">
    <property type="entry name" value="CBS DOMAIN-CONTAINING PROTEIN"/>
    <property type="match status" value="1"/>
</dbReference>
<dbReference type="InterPro" id="IPR051257">
    <property type="entry name" value="Diverse_CBS-Domain"/>
</dbReference>
<evidence type="ECO:0000256" key="1">
    <source>
        <dbReference type="ARBA" id="ARBA00023122"/>
    </source>
</evidence>
<sequence>MSAHRLTCRDVMNQRYEIVDGLMTVADALKLMKQKEHRKVIIKKRDDHDEYGMVQLSDISQQVIAKNRAPERVNLYEIMIKPFICVRPEMDIKYCARLFERYGLISAPVVEHDEVIGVVSHNDIVLNWPDSE</sequence>
<evidence type="ECO:0000259" key="3">
    <source>
        <dbReference type="PROSITE" id="PS51371"/>
    </source>
</evidence>
<name>A4BCP6_9GAMM</name>
<organism evidence="4 5">
    <name type="scientific">Reinekea blandensis MED297</name>
    <dbReference type="NCBI Taxonomy" id="314283"/>
    <lineage>
        <taxon>Bacteria</taxon>
        <taxon>Pseudomonadati</taxon>
        <taxon>Pseudomonadota</taxon>
        <taxon>Gammaproteobacteria</taxon>
        <taxon>Oceanospirillales</taxon>
        <taxon>Saccharospirillaceae</taxon>
        <taxon>Reinekea</taxon>
    </lineage>
</organism>
<evidence type="ECO:0000313" key="5">
    <source>
        <dbReference type="Proteomes" id="UP000005953"/>
    </source>
</evidence>
<dbReference type="PROSITE" id="PS51371">
    <property type="entry name" value="CBS"/>
    <property type="match status" value="1"/>
</dbReference>
<dbReference type="SMART" id="SM00116">
    <property type="entry name" value="CBS"/>
    <property type="match status" value="2"/>
</dbReference>
<proteinExistence type="predicted"/>
<dbReference type="SUPFAM" id="SSF54631">
    <property type="entry name" value="CBS-domain pair"/>
    <property type="match status" value="1"/>
</dbReference>
<dbReference type="OrthoDB" id="9771532at2"/>
<comment type="caution">
    <text evidence="4">The sequence shown here is derived from an EMBL/GenBank/DDBJ whole genome shotgun (WGS) entry which is preliminary data.</text>
</comment>
<protein>
    <recommendedName>
        <fullName evidence="3">CBS domain-containing protein</fullName>
    </recommendedName>
</protein>
<accession>A4BCP6</accession>
<feature type="domain" description="CBS" evidence="3">
    <location>
        <begin position="79"/>
        <end position="132"/>
    </location>
</feature>
<gene>
    <name evidence="4" type="ORF">MED297_07816</name>
</gene>
<dbReference type="STRING" id="314283.MED297_07816"/>
<evidence type="ECO:0000256" key="2">
    <source>
        <dbReference type="PROSITE-ProRule" id="PRU00703"/>
    </source>
</evidence>
<keyword evidence="1 2" id="KW-0129">CBS domain</keyword>
<dbReference type="Proteomes" id="UP000005953">
    <property type="component" value="Unassembled WGS sequence"/>
</dbReference>
<dbReference type="HOGENOM" id="CLU_040681_12_3_6"/>
<dbReference type="AlphaFoldDB" id="A4BCP6"/>
<reference evidence="4 5" key="1">
    <citation type="submission" date="2006-02" db="EMBL/GenBank/DDBJ databases">
        <authorList>
            <person name="Pinhassi J."/>
            <person name="Pedros-Alio C."/>
            <person name="Ferriera S."/>
            <person name="Johnson J."/>
            <person name="Kravitz S."/>
            <person name="Halpern A."/>
            <person name="Remington K."/>
            <person name="Beeson K."/>
            <person name="Tran B."/>
            <person name="Rogers Y.-H."/>
            <person name="Friedman R."/>
            <person name="Venter J.C."/>
        </authorList>
    </citation>
    <scope>NUCLEOTIDE SEQUENCE [LARGE SCALE GENOMIC DNA]</scope>
    <source>
        <strain evidence="4 5">MED297</strain>
    </source>
</reference>
<dbReference type="Pfam" id="PF00571">
    <property type="entry name" value="CBS"/>
    <property type="match status" value="2"/>
</dbReference>
<keyword evidence="5" id="KW-1185">Reference proteome</keyword>
<dbReference type="InterPro" id="IPR000644">
    <property type="entry name" value="CBS_dom"/>
</dbReference>
<dbReference type="RefSeq" id="WP_008045582.1">
    <property type="nucleotide sequence ID" value="NZ_CH724152.1"/>
</dbReference>
<evidence type="ECO:0000313" key="4">
    <source>
        <dbReference type="EMBL" id="EAR09978.1"/>
    </source>
</evidence>
<dbReference type="Gene3D" id="3.10.580.10">
    <property type="entry name" value="CBS-domain"/>
    <property type="match status" value="1"/>
</dbReference>
<dbReference type="InterPro" id="IPR046342">
    <property type="entry name" value="CBS_dom_sf"/>
</dbReference>
<dbReference type="PANTHER" id="PTHR43080">
    <property type="entry name" value="CBS DOMAIN-CONTAINING PROTEIN CBSX3, MITOCHONDRIAL"/>
    <property type="match status" value="1"/>
</dbReference>
<dbReference type="EMBL" id="AAOE01000006">
    <property type="protein sequence ID" value="EAR09978.1"/>
    <property type="molecule type" value="Genomic_DNA"/>
</dbReference>